<sequence length="466" mass="53904">MFELTPILDEKLETPLYIQLYEFIKQQIEKNNIEKGTQLPSKRKLAEYLSTSRNTVENALAQLIAEGYVESVPRVGLFVADISDSILHHQHKQINILKDPIEESPSFKYDFSQGHVDLNYFPYKTWKKLMIQCLQIEEKELLLGGHSQGEVELREEIAHYLYQSRGVKCTAEQIVVGAGTQYLLGLICRLMGREAVCALEEPCFHRSRETIRSHGMKIIPIDVEVDGLKVDDLTNTNANLVYVTPSHQFPTGGILNIQKRYKLLEWANENNAYILEDDYDGEFRYRGKPIPALQGLDTYDRVIYLGTFSKSFIPSLRISYIVLPKHFIVKHYDHIIFQKQTVSRVNQKALELFMKEGHWGRHLNKMRTLYRKKQKVLQKTILEKFEDRVKVIGIDSGLHILLQVHLAETEDSLIQKAENHCVKVYPSSVYYFGDNPTEFPQILLGFGGLSETEIMEGIERLHQAWF</sequence>
<dbReference type="InterPro" id="IPR036388">
    <property type="entry name" value="WH-like_DNA-bd_sf"/>
</dbReference>
<keyword evidence="3 9" id="KW-0808">Transferase</keyword>
<dbReference type="PANTHER" id="PTHR46577:SF1">
    <property type="entry name" value="HTH-TYPE TRANSCRIPTIONAL REGULATORY PROTEIN GABR"/>
    <property type="match status" value="1"/>
</dbReference>
<dbReference type="Pfam" id="PF00392">
    <property type="entry name" value="GntR"/>
    <property type="match status" value="1"/>
</dbReference>
<organism evidence="9 10">
    <name type="scientific">Cytobacillus spartinae</name>
    <dbReference type="NCBI Taxonomy" id="3299023"/>
    <lineage>
        <taxon>Bacteria</taxon>
        <taxon>Bacillati</taxon>
        <taxon>Bacillota</taxon>
        <taxon>Bacilli</taxon>
        <taxon>Bacillales</taxon>
        <taxon>Bacillaceae</taxon>
        <taxon>Cytobacillus</taxon>
    </lineage>
</organism>
<dbReference type="Gene3D" id="3.40.640.10">
    <property type="entry name" value="Type I PLP-dependent aspartate aminotransferase-like (Major domain)"/>
    <property type="match status" value="1"/>
</dbReference>
<comment type="cofactor">
    <cofactor evidence="1">
        <name>pyridoxal 5'-phosphate</name>
        <dbReference type="ChEBI" id="CHEBI:597326"/>
    </cofactor>
</comment>
<evidence type="ECO:0000259" key="8">
    <source>
        <dbReference type="PROSITE" id="PS50949"/>
    </source>
</evidence>
<dbReference type="SUPFAM" id="SSF46785">
    <property type="entry name" value="Winged helix' DNA-binding domain"/>
    <property type="match status" value="1"/>
</dbReference>
<keyword evidence="7" id="KW-0804">Transcription</keyword>
<evidence type="ECO:0000256" key="1">
    <source>
        <dbReference type="ARBA" id="ARBA00001933"/>
    </source>
</evidence>
<dbReference type="PRINTS" id="PR00035">
    <property type="entry name" value="HTHGNTR"/>
</dbReference>
<dbReference type="PROSITE" id="PS50949">
    <property type="entry name" value="HTH_GNTR"/>
    <property type="match status" value="1"/>
</dbReference>
<dbReference type="InterPro" id="IPR051446">
    <property type="entry name" value="HTH_trans_reg/aminotransferase"/>
</dbReference>
<evidence type="ECO:0000256" key="6">
    <source>
        <dbReference type="ARBA" id="ARBA00023125"/>
    </source>
</evidence>
<dbReference type="InterPro" id="IPR000524">
    <property type="entry name" value="Tscrpt_reg_HTH_GntR"/>
</dbReference>
<keyword evidence="4" id="KW-0663">Pyridoxal phosphate</keyword>
<dbReference type="CDD" id="cd00609">
    <property type="entry name" value="AAT_like"/>
    <property type="match status" value="1"/>
</dbReference>
<proteinExistence type="inferred from homology"/>
<dbReference type="CDD" id="cd07377">
    <property type="entry name" value="WHTH_GntR"/>
    <property type="match status" value="1"/>
</dbReference>
<keyword evidence="6" id="KW-0238">DNA-binding</keyword>
<comment type="caution">
    <text evidence="9">The sequence shown here is derived from an EMBL/GenBank/DDBJ whole genome shotgun (WGS) entry which is preliminary data.</text>
</comment>
<dbReference type="InterPro" id="IPR015424">
    <property type="entry name" value="PyrdxlP-dep_Trfase"/>
</dbReference>
<dbReference type="RefSeq" id="WP_389357352.1">
    <property type="nucleotide sequence ID" value="NZ_JBIACK010000001.1"/>
</dbReference>
<dbReference type="SMART" id="SM00345">
    <property type="entry name" value="HTH_GNTR"/>
    <property type="match status" value="1"/>
</dbReference>
<dbReference type="EMBL" id="JBIACK010000001">
    <property type="protein sequence ID" value="MFE8699279.1"/>
    <property type="molecule type" value="Genomic_DNA"/>
</dbReference>
<evidence type="ECO:0000256" key="7">
    <source>
        <dbReference type="ARBA" id="ARBA00023163"/>
    </source>
</evidence>
<name>A0ABW6K6C8_9BACI</name>
<evidence type="ECO:0000256" key="2">
    <source>
        <dbReference type="ARBA" id="ARBA00005384"/>
    </source>
</evidence>
<dbReference type="InterPro" id="IPR036390">
    <property type="entry name" value="WH_DNA-bd_sf"/>
</dbReference>
<dbReference type="Pfam" id="PF00155">
    <property type="entry name" value="Aminotran_1_2"/>
    <property type="match status" value="1"/>
</dbReference>
<keyword evidence="5" id="KW-0805">Transcription regulation</keyword>
<keyword evidence="3 9" id="KW-0032">Aminotransferase</keyword>
<evidence type="ECO:0000256" key="3">
    <source>
        <dbReference type="ARBA" id="ARBA00022576"/>
    </source>
</evidence>
<dbReference type="PANTHER" id="PTHR46577">
    <property type="entry name" value="HTH-TYPE TRANSCRIPTIONAL REGULATORY PROTEIN GABR"/>
    <property type="match status" value="1"/>
</dbReference>
<keyword evidence="10" id="KW-1185">Reference proteome</keyword>
<comment type="similarity">
    <text evidence="2">In the C-terminal section; belongs to the class-I pyridoxal-phosphate-dependent aminotransferase family.</text>
</comment>
<feature type="domain" description="HTH gntR-type" evidence="8">
    <location>
        <begin position="14"/>
        <end position="82"/>
    </location>
</feature>
<dbReference type="SUPFAM" id="SSF53383">
    <property type="entry name" value="PLP-dependent transferases"/>
    <property type="match status" value="1"/>
</dbReference>
<gene>
    <name evidence="9" type="ORF">ACFYKX_01445</name>
</gene>
<dbReference type="Proteomes" id="UP001601059">
    <property type="component" value="Unassembled WGS sequence"/>
</dbReference>
<dbReference type="InterPro" id="IPR015421">
    <property type="entry name" value="PyrdxlP-dep_Trfase_major"/>
</dbReference>
<dbReference type="Gene3D" id="1.10.10.10">
    <property type="entry name" value="Winged helix-like DNA-binding domain superfamily/Winged helix DNA-binding domain"/>
    <property type="match status" value="1"/>
</dbReference>
<evidence type="ECO:0000256" key="5">
    <source>
        <dbReference type="ARBA" id="ARBA00023015"/>
    </source>
</evidence>
<evidence type="ECO:0000313" key="9">
    <source>
        <dbReference type="EMBL" id="MFE8699279.1"/>
    </source>
</evidence>
<accession>A0ABW6K6C8</accession>
<dbReference type="GO" id="GO:0008483">
    <property type="term" value="F:transaminase activity"/>
    <property type="evidence" value="ECO:0007669"/>
    <property type="project" value="UniProtKB-KW"/>
</dbReference>
<reference evidence="9 10" key="1">
    <citation type="submission" date="2024-08" db="EMBL/GenBank/DDBJ databases">
        <title>Two novel Cytobacillus novel species.</title>
        <authorList>
            <person name="Liu G."/>
        </authorList>
    </citation>
    <scope>NUCLEOTIDE SEQUENCE [LARGE SCALE GENOMIC DNA]</scope>
    <source>
        <strain evidence="9 10">FJAT-54145</strain>
    </source>
</reference>
<dbReference type="InterPro" id="IPR004839">
    <property type="entry name" value="Aminotransferase_I/II_large"/>
</dbReference>
<evidence type="ECO:0000313" key="10">
    <source>
        <dbReference type="Proteomes" id="UP001601059"/>
    </source>
</evidence>
<protein>
    <submittedName>
        <fullName evidence="9">PLP-dependent aminotransferase family protein</fullName>
    </submittedName>
</protein>
<evidence type="ECO:0000256" key="4">
    <source>
        <dbReference type="ARBA" id="ARBA00022898"/>
    </source>
</evidence>